<evidence type="ECO:0000256" key="4">
    <source>
        <dbReference type="ARBA" id="ARBA00023163"/>
    </source>
</evidence>
<keyword evidence="2" id="KW-0805">Transcription regulation</keyword>
<dbReference type="InterPro" id="IPR044800">
    <property type="entry name" value="LEC2-like"/>
</dbReference>
<accession>A0ABC8TDP3</accession>
<evidence type="ECO:0000256" key="1">
    <source>
        <dbReference type="ARBA" id="ARBA00004123"/>
    </source>
</evidence>
<evidence type="ECO:0000256" key="3">
    <source>
        <dbReference type="ARBA" id="ARBA00023125"/>
    </source>
</evidence>
<dbReference type="Pfam" id="PF02362">
    <property type="entry name" value="B3"/>
    <property type="match status" value="1"/>
</dbReference>
<dbReference type="Gene3D" id="2.40.330.10">
    <property type="entry name" value="DNA-binding pseudobarrel domain"/>
    <property type="match status" value="1"/>
</dbReference>
<evidence type="ECO:0000259" key="7">
    <source>
        <dbReference type="PROSITE" id="PS50863"/>
    </source>
</evidence>
<evidence type="ECO:0000256" key="2">
    <source>
        <dbReference type="ARBA" id="ARBA00023015"/>
    </source>
</evidence>
<sequence length="446" mass="49261">MSSKSKLPFSQYSSSSSSSQHKGLVPLTYEQQQQQQQNQRGWLDNHQDVATFRRHNIAAAHQLELMTHSSPPNNDRGDDADDSNDDHLVGTRDSSDAMVMESQREHMFDKVVTPSDVGKLNRLVIPKQHAEKYFPLDSSTNDKGLLLNFEDRNGKPWRFRYSYWNSSQSYVMTKGWSRFVKEKKLDAGDIVSFQRGVGELCKDRLFIDWRRRLDAPDILLPSSSLIPNHSFPAHQYLSFHHRSIPNWNVNPLFLPPQTGMSSISLVPAARGHSHLLQPSTTTNYPYTYGHGSSSLGSYNGVVNPCSGSVVYFRSAQEAAPAVVAPQGPQKVGMLQLQRGGISIGGGVVEPMVFESVPVVQGKVAAKRLRLFGVNLECPILESDGCDILSSTSIPQYSSSTMAPQPPQLSSSLPPFQLTAYNSSPLAAMHSGTLNEGKASMSLDLDI</sequence>
<gene>
    <name evidence="8" type="ORF">ILEXP_LOCUS36740</name>
</gene>
<dbReference type="FunFam" id="2.40.330.10:FF:000002">
    <property type="entry name" value="B3 domain-containing protein"/>
    <property type="match status" value="1"/>
</dbReference>
<dbReference type="PROSITE" id="PS50863">
    <property type="entry name" value="B3"/>
    <property type="match status" value="1"/>
</dbReference>
<dbReference type="EMBL" id="CAUOFW020004835">
    <property type="protein sequence ID" value="CAK9167469.1"/>
    <property type="molecule type" value="Genomic_DNA"/>
</dbReference>
<comment type="subcellular location">
    <subcellularLocation>
        <location evidence="1">Nucleus</location>
    </subcellularLocation>
</comment>
<feature type="compositionally biased region" description="Basic and acidic residues" evidence="6">
    <location>
        <begin position="85"/>
        <end position="94"/>
    </location>
</feature>
<dbReference type="PANTHER" id="PTHR31140:SF2">
    <property type="entry name" value="B3 DOMAIN-CONTAINING TRANSCRIPTION FACTOR NGA2"/>
    <property type="match status" value="1"/>
</dbReference>
<name>A0ABC8TDP3_9AQUA</name>
<dbReference type="InterPro" id="IPR015300">
    <property type="entry name" value="DNA-bd_pseudobarrel_sf"/>
</dbReference>
<protein>
    <recommendedName>
        <fullName evidence="7">TF-B3 domain-containing protein</fullName>
    </recommendedName>
</protein>
<keyword evidence="5" id="KW-0539">Nucleus</keyword>
<feature type="region of interest" description="Disordered" evidence="6">
    <location>
        <begin position="67"/>
        <end position="94"/>
    </location>
</feature>
<organism evidence="8 9">
    <name type="scientific">Ilex paraguariensis</name>
    <name type="common">yerba mate</name>
    <dbReference type="NCBI Taxonomy" id="185542"/>
    <lineage>
        <taxon>Eukaryota</taxon>
        <taxon>Viridiplantae</taxon>
        <taxon>Streptophyta</taxon>
        <taxon>Embryophyta</taxon>
        <taxon>Tracheophyta</taxon>
        <taxon>Spermatophyta</taxon>
        <taxon>Magnoliopsida</taxon>
        <taxon>eudicotyledons</taxon>
        <taxon>Gunneridae</taxon>
        <taxon>Pentapetalae</taxon>
        <taxon>asterids</taxon>
        <taxon>campanulids</taxon>
        <taxon>Aquifoliales</taxon>
        <taxon>Aquifoliaceae</taxon>
        <taxon>Ilex</taxon>
    </lineage>
</organism>
<dbReference type="PANTHER" id="PTHR31140">
    <property type="entry name" value="B3 DOMAIN-CONTAINING TRANSCRIPTION FACTOR ABI3"/>
    <property type="match status" value="1"/>
</dbReference>
<evidence type="ECO:0000313" key="9">
    <source>
        <dbReference type="Proteomes" id="UP001642360"/>
    </source>
</evidence>
<dbReference type="Proteomes" id="UP001642360">
    <property type="component" value="Unassembled WGS sequence"/>
</dbReference>
<reference evidence="8 9" key="1">
    <citation type="submission" date="2024-02" db="EMBL/GenBank/DDBJ databases">
        <authorList>
            <person name="Vignale AGUSTIN F."/>
            <person name="Sosa J E."/>
            <person name="Modenutti C."/>
        </authorList>
    </citation>
    <scope>NUCLEOTIDE SEQUENCE [LARGE SCALE GENOMIC DNA]</scope>
</reference>
<keyword evidence="4" id="KW-0804">Transcription</keyword>
<comment type="caution">
    <text evidence="8">The sequence shown here is derived from an EMBL/GenBank/DDBJ whole genome shotgun (WGS) entry which is preliminary data.</text>
</comment>
<dbReference type="AlphaFoldDB" id="A0ABC8TDP3"/>
<proteinExistence type="predicted"/>
<feature type="compositionally biased region" description="Low complexity" evidence="6">
    <location>
        <begin position="1"/>
        <end position="19"/>
    </location>
</feature>
<dbReference type="GO" id="GO:0003677">
    <property type="term" value="F:DNA binding"/>
    <property type="evidence" value="ECO:0007669"/>
    <property type="project" value="UniProtKB-KW"/>
</dbReference>
<dbReference type="SMART" id="SM01019">
    <property type="entry name" value="B3"/>
    <property type="match status" value="1"/>
</dbReference>
<evidence type="ECO:0000313" key="8">
    <source>
        <dbReference type="EMBL" id="CAK9167469.1"/>
    </source>
</evidence>
<feature type="domain" description="TF-B3" evidence="7">
    <location>
        <begin position="108"/>
        <end position="213"/>
    </location>
</feature>
<dbReference type="InterPro" id="IPR003340">
    <property type="entry name" value="B3_DNA-bd"/>
</dbReference>
<keyword evidence="9" id="KW-1185">Reference proteome</keyword>
<dbReference type="SUPFAM" id="SSF101936">
    <property type="entry name" value="DNA-binding pseudobarrel domain"/>
    <property type="match status" value="1"/>
</dbReference>
<evidence type="ECO:0000256" key="5">
    <source>
        <dbReference type="ARBA" id="ARBA00023242"/>
    </source>
</evidence>
<evidence type="ECO:0000256" key="6">
    <source>
        <dbReference type="SAM" id="MobiDB-lite"/>
    </source>
</evidence>
<dbReference type="GO" id="GO:0005634">
    <property type="term" value="C:nucleus"/>
    <property type="evidence" value="ECO:0007669"/>
    <property type="project" value="UniProtKB-SubCell"/>
</dbReference>
<dbReference type="CDD" id="cd10017">
    <property type="entry name" value="B3_DNA"/>
    <property type="match status" value="1"/>
</dbReference>
<feature type="region of interest" description="Disordered" evidence="6">
    <location>
        <begin position="1"/>
        <end position="42"/>
    </location>
</feature>
<keyword evidence="3" id="KW-0238">DNA-binding</keyword>